<dbReference type="EC" id="4.1.1.111" evidence="4"/>
<evidence type="ECO:0000259" key="6">
    <source>
        <dbReference type="Pfam" id="PF17805"/>
    </source>
</evidence>
<feature type="domain" description="Siroheme decarboxylase AsnC-like ligand binding" evidence="6">
    <location>
        <begin position="63"/>
        <end position="147"/>
    </location>
</feature>
<keyword evidence="1" id="KW-0456">Lyase</keyword>
<evidence type="ECO:0000256" key="4">
    <source>
        <dbReference type="ARBA" id="ARBA00023471"/>
    </source>
</evidence>
<dbReference type="Pfam" id="PF22451">
    <property type="entry name" value="NirdL-like_HTH"/>
    <property type="match status" value="1"/>
</dbReference>
<dbReference type="PANTHER" id="PTHR43413">
    <property type="entry name" value="TRANSCRIPTIONAL REGULATOR, ASNC FAMILY"/>
    <property type="match status" value="1"/>
</dbReference>
<comment type="pathway">
    <text evidence="2">Porphyrin-containing compound metabolism.</text>
</comment>
<dbReference type="PANTHER" id="PTHR43413:SF1">
    <property type="entry name" value="SIROHEME DECARBOXYLASE NIRL SUBUNIT"/>
    <property type="match status" value="1"/>
</dbReference>
<evidence type="ECO:0000259" key="7">
    <source>
        <dbReference type="Pfam" id="PF22451"/>
    </source>
</evidence>
<dbReference type="EMBL" id="JARUJP010000009">
    <property type="protein sequence ID" value="MDW8801383.1"/>
    <property type="molecule type" value="Genomic_DNA"/>
</dbReference>
<comment type="similarity">
    <text evidence="3">Belongs to the Ahb/Nir family.</text>
</comment>
<feature type="domain" description="Siroheme decarboxylase NirL-like HTH" evidence="7">
    <location>
        <begin position="7"/>
        <end position="52"/>
    </location>
</feature>
<dbReference type="Pfam" id="PF17805">
    <property type="entry name" value="AsnC_trans_reg2"/>
    <property type="match status" value="1"/>
</dbReference>
<evidence type="ECO:0000256" key="1">
    <source>
        <dbReference type="ARBA" id="ARBA00023239"/>
    </source>
</evidence>
<gene>
    <name evidence="8" type="ORF">P8V03_09470</name>
</gene>
<evidence type="ECO:0000313" key="8">
    <source>
        <dbReference type="EMBL" id="MDW8801383.1"/>
    </source>
</evidence>
<dbReference type="InterPro" id="IPR050684">
    <property type="entry name" value="HTH-Siroheme_Decarb"/>
</dbReference>
<dbReference type="InterPro" id="IPR040523">
    <property type="entry name" value="AsnC_trans_reg2"/>
</dbReference>
<keyword evidence="9" id="KW-1185">Reference proteome</keyword>
<evidence type="ECO:0000256" key="2">
    <source>
        <dbReference type="ARBA" id="ARBA00023444"/>
    </source>
</evidence>
<dbReference type="Gene3D" id="3.30.70.3460">
    <property type="match status" value="1"/>
</dbReference>
<protein>
    <recommendedName>
        <fullName evidence="4">siroheme decarboxylase</fullName>
        <ecNumber evidence="4">4.1.1.111</ecNumber>
    </recommendedName>
</protein>
<dbReference type="InterPro" id="IPR053953">
    <property type="entry name" value="NirdL-like_HTH"/>
</dbReference>
<reference evidence="8 9" key="1">
    <citation type="submission" date="2023-04" db="EMBL/GenBank/DDBJ databases">
        <title>Clostridium tannerae sp. nov., isolated from the fecal material of an alpaca.</title>
        <authorList>
            <person name="Miller S."/>
            <person name="Hendry M."/>
            <person name="King J."/>
            <person name="Sankaranarayanan K."/>
            <person name="Lawson P.A."/>
        </authorList>
    </citation>
    <scope>NUCLEOTIDE SEQUENCE [LARGE SCALE GENOMIC DNA]</scope>
    <source>
        <strain evidence="8 9">A1-XYC3</strain>
    </source>
</reference>
<dbReference type="Proteomes" id="UP001281656">
    <property type="component" value="Unassembled WGS sequence"/>
</dbReference>
<evidence type="ECO:0000256" key="5">
    <source>
        <dbReference type="ARBA" id="ARBA00048470"/>
    </source>
</evidence>
<evidence type="ECO:0000313" key="9">
    <source>
        <dbReference type="Proteomes" id="UP001281656"/>
    </source>
</evidence>
<accession>A0ABU4JTZ7</accession>
<dbReference type="RefSeq" id="WP_261670081.1">
    <property type="nucleotide sequence ID" value="NZ_JARUJP010000009.1"/>
</dbReference>
<comment type="caution">
    <text evidence="8">The sequence shown here is derived from an EMBL/GenBank/DDBJ whole genome shotgun (WGS) entry which is preliminary data.</text>
</comment>
<comment type="catalytic activity">
    <reaction evidence="5">
        <text>siroheme + 2 H(+) = 12,18-didecarboxysiroheme + 2 CO2</text>
        <dbReference type="Rhea" id="RHEA:19093"/>
        <dbReference type="ChEBI" id="CHEBI:15378"/>
        <dbReference type="ChEBI" id="CHEBI:16526"/>
        <dbReference type="ChEBI" id="CHEBI:60052"/>
        <dbReference type="ChEBI" id="CHEBI:140497"/>
        <dbReference type="EC" id="4.1.1.111"/>
    </reaction>
</comment>
<name>A0ABU4JTZ7_9CLOT</name>
<proteinExistence type="inferred from homology"/>
<sequence>MVNEVQKKIINSLSKDMPLSPEPYKAIAMELKITEEELLDNLQQLHQKGILRRVGAVLYHREAGYKGNAMVVWKVPEERVDEVGKIASTFNEITHCYERTTGERWRYNFFTMVHSCNLQQCEVEINKISKAIGIYDYKVLHSIKELKKSSMNYF</sequence>
<organism evidence="8 9">
    <name type="scientific">Clostridium tanneri</name>
    <dbReference type="NCBI Taxonomy" id="3037988"/>
    <lineage>
        <taxon>Bacteria</taxon>
        <taxon>Bacillati</taxon>
        <taxon>Bacillota</taxon>
        <taxon>Clostridia</taxon>
        <taxon>Eubacteriales</taxon>
        <taxon>Clostridiaceae</taxon>
        <taxon>Clostridium</taxon>
    </lineage>
</organism>
<evidence type="ECO:0000256" key="3">
    <source>
        <dbReference type="ARBA" id="ARBA00023457"/>
    </source>
</evidence>